<feature type="region of interest" description="Disordered" evidence="1">
    <location>
        <begin position="1"/>
        <end position="20"/>
    </location>
</feature>
<evidence type="ECO:0000256" key="1">
    <source>
        <dbReference type="SAM" id="MobiDB-lite"/>
    </source>
</evidence>
<name>W5WA96_9PSEU</name>
<gene>
    <name evidence="2" type="ORF">KALB_4112</name>
</gene>
<keyword evidence="3" id="KW-1185">Reference proteome</keyword>
<accession>W5WA96</accession>
<dbReference type="AlphaFoldDB" id="W5WA96"/>
<evidence type="ECO:0000313" key="3">
    <source>
        <dbReference type="Proteomes" id="UP000019225"/>
    </source>
</evidence>
<dbReference type="EMBL" id="CP007155">
    <property type="protein sequence ID" value="AHH97476.1"/>
    <property type="molecule type" value="Genomic_DNA"/>
</dbReference>
<sequence length="88" mass="9671">MVRWVRVSQSASSRAGKRGGEAVGKLAGADWVELVNAMGQGLRVDAGHQDRLQVRRLIGCGCLGQYTPTPLREFENEMFTGYGRFASR</sequence>
<dbReference type="KEGG" id="kal:KALB_4112"/>
<dbReference type="Proteomes" id="UP000019225">
    <property type="component" value="Chromosome"/>
</dbReference>
<protein>
    <submittedName>
        <fullName evidence="2">Uncharacterized protein</fullName>
    </submittedName>
</protein>
<dbReference type="HOGENOM" id="CLU_2465013_0_0_11"/>
<evidence type="ECO:0000313" key="2">
    <source>
        <dbReference type="EMBL" id="AHH97476.1"/>
    </source>
</evidence>
<reference evidence="2 3" key="1">
    <citation type="journal article" date="2014" name="BMC Genomics">
        <title>Complete genome sequence of producer of the glycopeptide antibiotic Aculeximycin Kutzneria albida DSM 43870T, a representative of minor genus of Pseudonocardiaceae.</title>
        <authorList>
            <person name="Rebets Y."/>
            <person name="Tokovenko B."/>
            <person name="Lushchyk I."/>
            <person name="Ruckert C."/>
            <person name="Zaburannyi N."/>
            <person name="Bechthold A."/>
            <person name="Kalinowski J."/>
            <person name="Luzhetskyy A."/>
        </authorList>
    </citation>
    <scope>NUCLEOTIDE SEQUENCE [LARGE SCALE GENOMIC DNA]</scope>
    <source>
        <strain evidence="2">DSM 43870</strain>
    </source>
</reference>
<dbReference type="RefSeq" id="WP_148309545.1">
    <property type="nucleotide sequence ID" value="NZ_CP007155.1"/>
</dbReference>
<proteinExistence type="predicted"/>
<organism evidence="2 3">
    <name type="scientific">Kutzneria albida DSM 43870</name>
    <dbReference type="NCBI Taxonomy" id="1449976"/>
    <lineage>
        <taxon>Bacteria</taxon>
        <taxon>Bacillati</taxon>
        <taxon>Actinomycetota</taxon>
        <taxon>Actinomycetes</taxon>
        <taxon>Pseudonocardiales</taxon>
        <taxon>Pseudonocardiaceae</taxon>
        <taxon>Kutzneria</taxon>
    </lineage>
</organism>